<reference evidence="6 7" key="1">
    <citation type="submission" date="2021-06" db="EMBL/GenBank/DDBJ databases">
        <title>Actinomycetes sequencing.</title>
        <authorList>
            <person name="Shan Q."/>
        </authorList>
    </citation>
    <scope>NUCLEOTIDE SEQUENCE [LARGE SCALE GENOMIC DNA]</scope>
    <source>
        <strain evidence="6 7">NEAU-G5</strain>
    </source>
</reference>
<protein>
    <submittedName>
        <fullName evidence="6">DoxX family protein</fullName>
    </submittedName>
</protein>
<feature type="transmembrane region" description="Helical" evidence="5">
    <location>
        <begin position="6"/>
        <end position="24"/>
    </location>
</feature>
<evidence type="ECO:0000256" key="5">
    <source>
        <dbReference type="SAM" id="Phobius"/>
    </source>
</evidence>
<dbReference type="InterPro" id="IPR032808">
    <property type="entry name" value="DoxX"/>
</dbReference>
<keyword evidence="7" id="KW-1185">Reference proteome</keyword>
<evidence type="ECO:0000256" key="4">
    <source>
        <dbReference type="ARBA" id="ARBA00023136"/>
    </source>
</evidence>
<dbReference type="Pfam" id="PF07681">
    <property type="entry name" value="DoxX"/>
    <property type="match status" value="1"/>
</dbReference>
<name>A0ABS6ARC2_9NOCA</name>
<sequence length="138" mass="14783">MNVVVLIGRILFAALFLGSAFGHFTQRKQMAEYAGYKGVPVPELSVLASGVLLLAGGLSVLLGVWADLGSLLLIVFLVPAALLMHAFWKESDPQVKQQEMINFNKDIGLAAAALMLFAFFSHLGADLGLTLTGPLFHI</sequence>
<proteinExistence type="predicted"/>
<dbReference type="EMBL" id="JAHKNI010000001">
    <property type="protein sequence ID" value="MBU3060574.1"/>
    <property type="molecule type" value="Genomic_DNA"/>
</dbReference>
<evidence type="ECO:0000256" key="2">
    <source>
        <dbReference type="ARBA" id="ARBA00022692"/>
    </source>
</evidence>
<feature type="transmembrane region" description="Helical" evidence="5">
    <location>
        <begin position="44"/>
        <end position="65"/>
    </location>
</feature>
<evidence type="ECO:0000256" key="1">
    <source>
        <dbReference type="ARBA" id="ARBA00004141"/>
    </source>
</evidence>
<evidence type="ECO:0000313" key="7">
    <source>
        <dbReference type="Proteomes" id="UP000733379"/>
    </source>
</evidence>
<evidence type="ECO:0000256" key="3">
    <source>
        <dbReference type="ARBA" id="ARBA00022989"/>
    </source>
</evidence>
<keyword evidence="3 5" id="KW-1133">Transmembrane helix</keyword>
<evidence type="ECO:0000313" key="6">
    <source>
        <dbReference type="EMBL" id="MBU3060574.1"/>
    </source>
</evidence>
<keyword evidence="2 5" id="KW-0812">Transmembrane</keyword>
<comment type="caution">
    <text evidence="6">The sequence shown here is derived from an EMBL/GenBank/DDBJ whole genome shotgun (WGS) entry which is preliminary data.</text>
</comment>
<keyword evidence="4 5" id="KW-0472">Membrane</keyword>
<feature type="transmembrane region" description="Helical" evidence="5">
    <location>
        <begin position="108"/>
        <end position="125"/>
    </location>
</feature>
<comment type="subcellular location">
    <subcellularLocation>
        <location evidence="1">Membrane</location>
        <topology evidence="1">Multi-pass membrane protein</topology>
    </subcellularLocation>
</comment>
<accession>A0ABS6ARC2</accession>
<gene>
    <name evidence="6" type="ORF">KO481_03445</name>
</gene>
<dbReference type="Proteomes" id="UP000733379">
    <property type="component" value="Unassembled WGS sequence"/>
</dbReference>
<dbReference type="RefSeq" id="WP_215915417.1">
    <property type="nucleotide sequence ID" value="NZ_JAHKNI010000001.1"/>
</dbReference>
<organism evidence="6 7">
    <name type="scientific">Nocardia albiluteola</name>
    <dbReference type="NCBI Taxonomy" id="2842303"/>
    <lineage>
        <taxon>Bacteria</taxon>
        <taxon>Bacillati</taxon>
        <taxon>Actinomycetota</taxon>
        <taxon>Actinomycetes</taxon>
        <taxon>Mycobacteriales</taxon>
        <taxon>Nocardiaceae</taxon>
        <taxon>Nocardia</taxon>
    </lineage>
</organism>
<feature type="transmembrane region" description="Helical" evidence="5">
    <location>
        <begin position="71"/>
        <end position="88"/>
    </location>
</feature>